<gene>
    <name evidence="3" type="ORF">CALVIDRAFT_495128</name>
</gene>
<dbReference type="AlphaFoldDB" id="A0A167PPB5"/>
<dbReference type="EMBL" id="KV417273">
    <property type="protein sequence ID" value="KZO99000.1"/>
    <property type="molecule type" value="Genomic_DNA"/>
</dbReference>
<dbReference type="InterPro" id="IPR002213">
    <property type="entry name" value="UDP_glucos_trans"/>
</dbReference>
<dbReference type="SUPFAM" id="SSF53756">
    <property type="entry name" value="UDP-Glycosyltransferase/glycogen phosphorylase"/>
    <property type="match status" value="1"/>
</dbReference>
<dbReference type="GO" id="GO:0080043">
    <property type="term" value="F:quercetin 3-O-glucosyltransferase activity"/>
    <property type="evidence" value="ECO:0007669"/>
    <property type="project" value="TreeGrafter"/>
</dbReference>
<keyword evidence="2 3" id="KW-0808">Transferase</keyword>
<dbReference type="PANTHER" id="PTHR11926">
    <property type="entry name" value="GLUCOSYL/GLUCURONOSYL TRANSFERASES"/>
    <property type="match status" value="1"/>
</dbReference>
<proteinExistence type="inferred from homology"/>
<accession>A0A167PPB5</accession>
<dbReference type="Proteomes" id="UP000076738">
    <property type="component" value="Unassembled WGS sequence"/>
</dbReference>
<dbReference type="Pfam" id="PF00201">
    <property type="entry name" value="UDPGT"/>
    <property type="match status" value="1"/>
</dbReference>
<evidence type="ECO:0000313" key="4">
    <source>
        <dbReference type="Proteomes" id="UP000076738"/>
    </source>
</evidence>
<dbReference type="OrthoDB" id="5835829at2759"/>
<reference evidence="3 4" key="1">
    <citation type="journal article" date="2016" name="Mol. Biol. Evol.">
        <title>Comparative Genomics of Early-Diverging Mushroom-Forming Fungi Provides Insights into the Origins of Lignocellulose Decay Capabilities.</title>
        <authorList>
            <person name="Nagy L.G."/>
            <person name="Riley R."/>
            <person name="Tritt A."/>
            <person name="Adam C."/>
            <person name="Daum C."/>
            <person name="Floudas D."/>
            <person name="Sun H."/>
            <person name="Yadav J.S."/>
            <person name="Pangilinan J."/>
            <person name="Larsson K.H."/>
            <person name="Matsuura K."/>
            <person name="Barry K."/>
            <person name="Labutti K."/>
            <person name="Kuo R."/>
            <person name="Ohm R.A."/>
            <person name="Bhattacharya S.S."/>
            <person name="Shirouzu T."/>
            <person name="Yoshinaga Y."/>
            <person name="Martin F.M."/>
            <person name="Grigoriev I.V."/>
            <person name="Hibbett D.S."/>
        </authorList>
    </citation>
    <scope>NUCLEOTIDE SEQUENCE [LARGE SCALE GENOMIC DNA]</scope>
    <source>
        <strain evidence="3 4">TUFC12733</strain>
    </source>
</reference>
<dbReference type="PANTHER" id="PTHR11926:SF774">
    <property type="entry name" value="UDP-GLYCOSYLTRANSFERASE 85A1-RELATED"/>
    <property type="match status" value="1"/>
</dbReference>
<evidence type="ECO:0000256" key="2">
    <source>
        <dbReference type="ARBA" id="ARBA00022679"/>
    </source>
</evidence>
<name>A0A167PPB5_CALVF</name>
<evidence type="ECO:0000313" key="3">
    <source>
        <dbReference type="EMBL" id="KZO99000.1"/>
    </source>
</evidence>
<keyword evidence="4" id="KW-1185">Reference proteome</keyword>
<dbReference type="Gene3D" id="3.40.50.2000">
    <property type="entry name" value="Glycogen Phosphorylase B"/>
    <property type="match status" value="2"/>
</dbReference>
<comment type="similarity">
    <text evidence="1">Belongs to the UDP-glycosyltransferase family.</text>
</comment>
<evidence type="ECO:0000256" key="1">
    <source>
        <dbReference type="ARBA" id="ARBA00009995"/>
    </source>
</evidence>
<sequence length="551" mass="60110">MVRHIIILSFVAWGHMRPECNLAVNLARRFPDLIVSFIADADFQSNAQNEVNRIVGKDEKELLSRVRVIAAGRALEGITLQLMAAARTMDPRASRWPSPVCTQAVQNILDNIMGGKAFVDDSGTKWEGITRKPSLVISDMFMADAAVPLKEKYQLPTYLFWVTIASAFTRAFGTVAAGGQAEGYVEECDAIEADPERAKGRGFAEIAKQTWAHSGRYADDIVRVMGLKPSYEWEDFPQEFWIPAFYWAIAGCYPFVQKADGLLLPTSLQLDKEGTEGVEEWFSGTIFSIGPQLPRSYLDSQISVDSNGSSGAEVKISYANANVDDSTEVDPSIAFLDEALAKHGAGSVLYISFGSAMLPKDTHIGYLFDVLLELDEPFPFLFAAASPALQLPEGLAERVATSGHGLIVPWAPQQQVFQHPAAGWAVSHCGAGGLAEALAQGMPLITWPIAADQPQNARWVTEVLDTAFELLQVRTGLGQKKAFRGGPEGTDIIGTEEAIKAEMRDVLKRARGEEGKRKAANASKVKKMIHDAQMPGGQVDKHFELLGKLIV</sequence>
<organism evidence="3 4">
    <name type="scientific">Calocera viscosa (strain TUFC12733)</name>
    <dbReference type="NCBI Taxonomy" id="1330018"/>
    <lineage>
        <taxon>Eukaryota</taxon>
        <taxon>Fungi</taxon>
        <taxon>Dikarya</taxon>
        <taxon>Basidiomycota</taxon>
        <taxon>Agaricomycotina</taxon>
        <taxon>Dacrymycetes</taxon>
        <taxon>Dacrymycetales</taxon>
        <taxon>Dacrymycetaceae</taxon>
        <taxon>Calocera</taxon>
    </lineage>
</organism>
<protein>
    <submittedName>
        <fullName evidence="3">Glycosyltransferase family 1 protein</fullName>
    </submittedName>
</protein>
<dbReference type="GO" id="GO:0080044">
    <property type="term" value="F:quercetin 7-O-glucosyltransferase activity"/>
    <property type="evidence" value="ECO:0007669"/>
    <property type="project" value="TreeGrafter"/>
</dbReference>